<feature type="transmembrane region" description="Helical" evidence="2">
    <location>
        <begin position="78"/>
        <end position="101"/>
    </location>
</feature>
<protein>
    <submittedName>
        <fullName evidence="3">Uncharacterized protein</fullName>
    </submittedName>
</protein>
<gene>
    <name evidence="3" type="ORF">LTR09_012495</name>
</gene>
<dbReference type="Proteomes" id="UP001271007">
    <property type="component" value="Unassembled WGS sequence"/>
</dbReference>
<keyword evidence="2" id="KW-0472">Membrane</keyword>
<accession>A0AAJ0G705</accession>
<organism evidence="3 4">
    <name type="scientific">Extremus antarcticus</name>
    <dbReference type="NCBI Taxonomy" id="702011"/>
    <lineage>
        <taxon>Eukaryota</taxon>
        <taxon>Fungi</taxon>
        <taxon>Dikarya</taxon>
        <taxon>Ascomycota</taxon>
        <taxon>Pezizomycotina</taxon>
        <taxon>Dothideomycetes</taxon>
        <taxon>Dothideomycetidae</taxon>
        <taxon>Mycosphaerellales</taxon>
        <taxon>Extremaceae</taxon>
        <taxon>Extremus</taxon>
    </lineage>
</organism>
<sequence>MFAISTFLGTVVWIIGSIVGLVVRRAVGEGFWKPVDADYSFPLWAAIYLTGLVVDLAVAICAIFLIAPLRIVVTKKIYTTFVFGVGVLVMIPQAYGLAYLYHHQDRILNNPTVNTAPFINANQAAIAVSLWCRAFETVRKLQQDMGYASYGLSSFSTSDYLWGTTTSRSRASHGGVSKELPAPKRSLSEGEVQLRPVRSDDRISVIAGNGMDATSARSRDGIEVSQDFEWSVEGNHEDG</sequence>
<dbReference type="EMBL" id="JAWDJX010000126">
    <property type="protein sequence ID" value="KAK3045984.1"/>
    <property type="molecule type" value="Genomic_DNA"/>
</dbReference>
<proteinExistence type="predicted"/>
<name>A0AAJ0G705_9PEZI</name>
<dbReference type="AlphaFoldDB" id="A0AAJ0G705"/>
<keyword evidence="2" id="KW-0812">Transmembrane</keyword>
<evidence type="ECO:0000256" key="2">
    <source>
        <dbReference type="SAM" id="Phobius"/>
    </source>
</evidence>
<keyword evidence="4" id="KW-1185">Reference proteome</keyword>
<evidence type="ECO:0000313" key="3">
    <source>
        <dbReference type="EMBL" id="KAK3045984.1"/>
    </source>
</evidence>
<evidence type="ECO:0000313" key="4">
    <source>
        <dbReference type="Proteomes" id="UP001271007"/>
    </source>
</evidence>
<reference evidence="3" key="1">
    <citation type="submission" date="2023-04" db="EMBL/GenBank/DDBJ databases">
        <title>Black Yeasts Isolated from many extreme environments.</title>
        <authorList>
            <person name="Coleine C."/>
            <person name="Stajich J.E."/>
            <person name="Selbmann L."/>
        </authorList>
    </citation>
    <scope>NUCLEOTIDE SEQUENCE</scope>
    <source>
        <strain evidence="3">CCFEE 5312</strain>
    </source>
</reference>
<keyword evidence="2" id="KW-1133">Transmembrane helix</keyword>
<feature type="transmembrane region" description="Helical" evidence="2">
    <location>
        <begin position="43"/>
        <end position="66"/>
    </location>
</feature>
<comment type="caution">
    <text evidence="3">The sequence shown here is derived from an EMBL/GenBank/DDBJ whole genome shotgun (WGS) entry which is preliminary data.</text>
</comment>
<feature type="transmembrane region" description="Helical" evidence="2">
    <location>
        <begin position="7"/>
        <end position="23"/>
    </location>
</feature>
<feature type="region of interest" description="Disordered" evidence="1">
    <location>
        <begin position="167"/>
        <end position="193"/>
    </location>
</feature>
<evidence type="ECO:0000256" key="1">
    <source>
        <dbReference type="SAM" id="MobiDB-lite"/>
    </source>
</evidence>